<feature type="short sequence motif" description="'HIGH' region" evidence="13">
    <location>
        <begin position="52"/>
        <end position="62"/>
    </location>
</feature>
<feature type="binding site" evidence="13">
    <location>
        <position position="259"/>
    </location>
    <ligand>
        <name>Zn(2+)</name>
        <dbReference type="ChEBI" id="CHEBI:29105"/>
    </ligand>
</feature>
<dbReference type="SUPFAM" id="SSF52374">
    <property type="entry name" value="Nucleotidylyl transferase"/>
    <property type="match status" value="1"/>
</dbReference>
<comment type="caution">
    <text evidence="15">The sequence shown here is derived from an EMBL/GenBank/DDBJ whole genome shotgun (WGS) entry which is preliminary data.</text>
</comment>
<dbReference type="InterPro" id="IPR015273">
    <property type="entry name" value="Cys-tRNA-synt_Ia_DALR"/>
</dbReference>
<evidence type="ECO:0000256" key="1">
    <source>
        <dbReference type="ARBA" id="ARBA00004496"/>
    </source>
</evidence>
<evidence type="ECO:0000256" key="13">
    <source>
        <dbReference type="HAMAP-Rule" id="MF_00041"/>
    </source>
</evidence>
<feature type="short sequence motif" description="'KMSKS' region" evidence="13">
    <location>
        <begin position="288"/>
        <end position="292"/>
    </location>
</feature>
<dbReference type="InterPro" id="IPR024909">
    <property type="entry name" value="Cys-tRNA/MSH_ligase"/>
</dbReference>
<comment type="catalytic activity">
    <reaction evidence="12 13">
        <text>tRNA(Cys) + L-cysteine + ATP = L-cysteinyl-tRNA(Cys) + AMP + diphosphate</text>
        <dbReference type="Rhea" id="RHEA:17773"/>
        <dbReference type="Rhea" id="RHEA-COMP:9661"/>
        <dbReference type="Rhea" id="RHEA-COMP:9679"/>
        <dbReference type="ChEBI" id="CHEBI:30616"/>
        <dbReference type="ChEBI" id="CHEBI:33019"/>
        <dbReference type="ChEBI" id="CHEBI:35235"/>
        <dbReference type="ChEBI" id="CHEBI:78442"/>
        <dbReference type="ChEBI" id="CHEBI:78517"/>
        <dbReference type="ChEBI" id="CHEBI:456215"/>
        <dbReference type="EC" id="6.1.1.16"/>
    </reaction>
</comment>
<evidence type="ECO:0000256" key="3">
    <source>
        <dbReference type="ARBA" id="ARBA00011245"/>
    </source>
</evidence>
<comment type="cofactor">
    <cofactor evidence="13">
        <name>Zn(2+)</name>
        <dbReference type="ChEBI" id="CHEBI:29105"/>
    </cofactor>
    <text evidence="13">Binds 1 zinc ion per subunit.</text>
</comment>
<keyword evidence="7 13" id="KW-0547">Nucleotide-binding</keyword>
<dbReference type="Gene3D" id="1.20.120.1910">
    <property type="entry name" value="Cysteine-tRNA ligase, C-terminal anti-codon recognition domain"/>
    <property type="match status" value="1"/>
</dbReference>
<comment type="subunit">
    <text evidence="3 13">Monomer.</text>
</comment>
<gene>
    <name evidence="13" type="primary">cysS</name>
    <name evidence="15" type="ORF">SAMN05421828_10349</name>
</gene>
<keyword evidence="9 13" id="KW-0067">ATP-binding</keyword>
<evidence type="ECO:0000256" key="4">
    <source>
        <dbReference type="ARBA" id="ARBA00022490"/>
    </source>
</evidence>
<dbReference type="Pfam" id="PF01406">
    <property type="entry name" value="tRNA-synt_1e"/>
    <property type="match status" value="1"/>
</dbReference>
<dbReference type="GO" id="GO:0004817">
    <property type="term" value="F:cysteine-tRNA ligase activity"/>
    <property type="evidence" value="ECO:0007669"/>
    <property type="project" value="UniProtKB-UniRule"/>
</dbReference>
<keyword evidence="6 13" id="KW-0479">Metal-binding</keyword>
<evidence type="ECO:0000256" key="2">
    <source>
        <dbReference type="ARBA" id="ARBA00005594"/>
    </source>
</evidence>
<evidence type="ECO:0000313" key="16">
    <source>
        <dbReference type="Proteomes" id="UP000186308"/>
    </source>
</evidence>
<dbReference type="GO" id="GO:0005524">
    <property type="term" value="F:ATP binding"/>
    <property type="evidence" value="ECO:0007669"/>
    <property type="project" value="UniProtKB-UniRule"/>
</dbReference>
<dbReference type="PANTHER" id="PTHR10890">
    <property type="entry name" value="CYSTEINYL-TRNA SYNTHETASE"/>
    <property type="match status" value="1"/>
</dbReference>
<feature type="domain" description="Cysteinyl-tRNA synthetase class Ia DALR" evidence="14">
    <location>
        <begin position="360"/>
        <end position="414"/>
    </location>
</feature>
<keyword evidence="5 13" id="KW-0436">Ligase</keyword>
<proteinExistence type="inferred from homology"/>
<dbReference type="GO" id="GO:0008270">
    <property type="term" value="F:zinc ion binding"/>
    <property type="evidence" value="ECO:0007669"/>
    <property type="project" value="UniProtKB-UniRule"/>
</dbReference>
<dbReference type="InterPro" id="IPR009080">
    <property type="entry name" value="tRNAsynth_Ia_anticodon-bd"/>
</dbReference>
<dbReference type="InterPro" id="IPR014729">
    <property type="entry name" value="Rossmann-like_a/b/a_fold"/>
</dbReference>
<sequence length="474" mass="51992">MAHLSADPVDIPWPAAEMPDMTEIRLHNTKSRHREVFTPIDPGHVKLYVCGPTVYDHAHIGNARPVVVFDVLVRLLRHLYPRVTYVRNITDVEDKINARAHEAGESIAALTARTTAWYHRDMAALFAAPPDIEPLVTTHIDDIIALITRLIANNHAYEAEGHVLFAVASDPAYGAFSGRNPEELLAGARVDVAAYKRDPGDFVLWKPSSGDLPGWDSPWGRGRPGWHIECSAMIWKHLGENFDIHGGGDDLIFPHHENEIAQSTCAFPGSGFANYWMHNRMLLVNGEKMSKSLGNFITLEQALAHAPGEAVRFLLLKTHYRSTLDFTWAGLDDAKRELDRFYRALQKHPDAPATTEIPPVVLDRLADDLNTPGAIAALHGLADAALGGDPLAASKMQATGALLGLFNVSPAAWFQAPAGADTDRIAATIDQLIAERIAARRAKNFARADEIRAELAARSIILEDSAGGTTWRRA</sequence>
<organism evidence="15 16">
    <name type="scientific">Acidiphilium rubrum</name>
    <dbReference type="NCBI Taxonomy" id="526"/>
    <lineage>
        <taxon>Bacteria</taxon>
        <taxon>Pseudomonadati</taxon>
        <taxon>Pseudomonadota</taxon>
        <taxon>Alphaproteobacteria</taxon>
        <taxon>Acetobacterales</taxon>
        <taxon>Acidocellaceae</taxon>
        <taxon>Acidiphilium</taxon>
    </lineage>
</organism>
<dbReference type="Pfam" id="PF23493">
    <property type="entry name" value="CysS_C"/>
    <property type="match status" value="1"/>
</dbReference>
<comment type="similarity">
    <text evidence="2 13">Belongs to the class-I aminoacyl-tRNA synthetase family.</text>
</comment>
<dbReference type="AlphaFoldDB" id="A0A8G2CIG1"/>
<keyword evidence="16" id="KW-1185">Reference proteome</keyword>
<dbReference type="EC" id="6.1.1.16" evidence="13"/>
<feature type="binding site" evidence="13">
    <location>
        <position position="230"/>
    </location>
    <ligand>
        <name>Zn(2+)</name>
        <dbReference type="ChEBI" id="CHEBI:29105"/>
    </ligand>
</feature>
<dbReference type="GO" id="GO:0006423">
    <property type="term" value="P:cysteinyl-tRNA aminoacylation"/>
    <property type="evidence" value="ECO:0007669"/>
    <property type="project" value="UniProtKB-UniRule"/>
</dbReference>
<keyword evidence="10 13" id="KW-0648">Protein biosynthesis</keyword>
<dbReference type="CDD" id="cd00672">
    <property type="entry name" value="CysRS_core"/>
    <property type="match status" value="1"/>
</dbReference>
<dbReference type="SUPFAM" id="SSF47323">
    <property type="entry name" value="Anticodon-binding domain of a subclass of class I aminoacyl-tRNA synthetases"/>
    <property type="match status" value="1"/>
</dbReference>
<dbReference type="Proteomes" id="UP000186308">
    <property type="component" value="Unassembled WGS sequence"/>
</dbReference>
<evidence type="ECO:0000259" key="14">
    <source>
        <dbReference type="SMART" id="SM00840"/>
    </source>
</evidence>
<evidence type="ECO:0000256" key="5">
    <source>
        <dbReference type="ARBA" id="ARBA00022598"/>
    </source>
</evidence>
<evidence type="ECO:0000256" key="10">
    <source>
        <dbReference type="ARBA" id="ARBA00022917"/>
    </source>
</evidence>
<dbReference type="FunFam" id="3.40.50.620:FF:000068">
    <property type="entry name" value="Cysteine--tRNA ligase"/>
    <property type="match status" value="1"/>
</dbReference>
<dbReference type="Gene3D" id="3.40.50.620">
    <property type="entry name" value="HUPs"/>
    <property type="match status" value="1"/>
</dbReference>
<evidence type="ECO:0000256" key="6">
    <source>
        <dbReference type="ARBA" id="ARBA00022723"/>
    </source>
</evidence>
<evidence type="ECO:0000256" key="8">
    <source>
        <dbReference type="ARBA" id="ARBA00022833"/>
    </source>
</evidence>
<keyword evidence="4 13" id="KW-0963">Cytoplasm</keyword>
<dbReference type="EMBL" id="FTNE01000003">
    <property type="protein sequence ID" value="SIQ27546.1"/>
    <property type="molecule type" value="Genomic_DNA"/>
</dbReference>
<reference evidence="15 16" key="1">
    <citation type="submission" date="2017-01" db="EMBL/GenBank/DDBJ databases">
        <authorList>
            <person name="Varghese N."/>
            <person name="Submissions S."/>
        </authorList>
    </citation>
    <scope>NUCLEOTIDE SEQUENCE [LARGE SCALE GENOMIC DNA]</scope>
    <source>
        <strain evidence="15 16">ATCC 35905</strain>
    </source>
</reference>
<dbReference type="InterPro" id="IPR056411">
    <property type="entry name" value="CysS_C"/>
</dbReference>
<feature type="binding site" evidence="13">
    <location>
        <position position="255"/>
    </location>
    <ligand>
        <name>Zn(2+)</name>
        <dbReference type="ChEBI" id="CHEBI:29105"/>
    </ligand>
</feature>
<dbReference type="PRINTS" id="PR00983">
    <property type="entry name" value="TRNASYNTHCYS"/>
</dbReference>
<keyword evidence="11 13" id="KW-0030">Aminoacyl-tRNA synthetase</keyword>
<evidence type="ECO:0000256" key="12">
    <source>
        <dbReference type="ARBA" id="ARBA00047398"/>
    </source>
</evidence>
<dbReference type="HAMAP" id="MF_00041">
    <property type="entry name" value="Cys_tRNA_synth"/>
    <property type="match status" value="1"/>
</dbReference>
<protein>
    <recommendedName>
        <fullName evidence="13">Cysteine--tRNA ligase</fullName>
        <ecNumber evidence="13">6.1.1.16</ecNumber>
    </recommendedName>
    <alternativeName>
        <fullName evidence="13">Cysteinyl-tRNA synthetase</fullName>
        <shortName evidence="13">CysRS</shortName>
    </alternativeName>
</protein>
<accession>A0A8G2CIG1</accession>
<feature type="binding site" evidence="13">
    <location>
        <position position="50"/>
    </location>
    <ligand>
        <name>Zn(2+)</name>
        <dbReference type="ChEBI" id="CHEBI:29105"/>
    </ligand>
</feature>
<keyword evidence="8 13" id="KW-0862">Zinc</keyword>
<comment type="subcellular location">
    <subcellularLocation>
        <location evidence="1 13">Cytoplasm</location>
    </subcellularLocation>
</comment>
<evidence type="ECO:0000256" key="9">
    <source>
        <dbReference type="ARBA" id="ARBA00022840"/>
    </source>
</evidence>
<dbReference type="PANTHER" id="PTHR10890:SF3">
    <property type="entry name" value="CYSTEINE--TRNA LIGASE, CYTOPLASMIC"/>
    <property type="match status" value="1"/>
</dbReference>
<feature type="binding site" evidence="13">
    <location>
        <position position="291"/>
    </location>
    <ligand>
        <name>ATP</name>
        <dbReference type="ChEBI" id="CHEBI:30616"/>
    </ligand>
</feature>
<dbReference type="SMART" id="SM00840">
    <property type="entry name" value="DALR_2"/>
    <property type="match status" value="1"/>
</dbReference>
<dbReference type="InterPro" id="IPR032678">
    <property type="entry name" value="tRNA-synt_1_cat_dom"/>
</dbReference>
<name>A0A8G2CIG1_ACIRU</name>
<evidence type="ECO:0000256" key="11">
    <source>
        <dbReference type="ARBA" id="ARBA00023146"/>
    </source>
</evidence>
<dbReference type="GO" id="GO:0005829">
    <property type="term" value="C:cytosol"/>
    <property type="evidence" value="ECO:0007669"/>
    <property type="project" value="TreeGrafter"/>
</dbReference>
<dbReference type="InterPro" id="IPR015803">
    <property type="entry name" value="Cys-tRNA-ligase"/>
</dbReference>
<dbReference type="NCBIfam" id="TIGR00435">
    <property type="entry name" value="cysS"/>
    <property type="match status" value="1"/>
</dbReference>
<evidence type="ECO:0000313" key="15">
    <source>
        <dbReference type="EMBL" id="SIQ27546.1"/>
    </source>
</evidence>
<evidence type="ECO:0000256" key="7">
    <source>
        <dbReference type="ARBA" id="ARBA00022741"/>
    </source>
</evidence>